<sequence length="242" mass="26655">MNWDDGNGLFFNPAPTISSVPLPGGFDVVVIDDVLLDPAGLVERARQCNFGAPRHFFYPGLIAAAPSGLAARFADFFAQRARTRLQARRTLSHDVRLSMVTTPPAQLDPRQWQCHRDEVSRDPTIMFAASVLYLFRDPALGGTSFYVPRQSEAATDRILNDSATLGAEQFAARYGLAPGYMNGSNAYFECVARVPAAWNRMILYDAGFFHSGDIGRPDLLTSDPATARLTANGFFTCRRQAR</sequence>
<dbReference type="EMBL" id="JAJLJH010000002">
    <property type="protein sequence ID" value="MCK9686456.1"/>
    <property type="molecule type" value="Genomic_DNA"/>
</dbReference>
<keyword evidence="2" id="KW-1185">Reference proteome</keyword>
<evidence type="ECO:0000313" key="2">
    <source>
        <dbReference type="Proteomes" id="UP001139353"/>
    </source>
</evidence>
<comment type="caution">
    <text evidence="1">The sequence shown here is derived from an EMBL/GenBank/DDBJ whole genome shotgun (WGS) entry which is preliminary data.</text>
</comment>
<dbReference type="RefSeq" id="WP_275682480.1">
    <property type="nucleotide sequence ID" value="NZ_JAJLJH010000002.1"/>
</dbReference>
<dbReference type="Proteomes" id="UP001139353">
    <property type="component" value="Unassembled WGS sequence"/>
</dbReference>
<dbReference type="AlphaFoldDB" id="A0A9X1YIC5"/>
<gene>
    <name evidence="1" type="ORF">LPC04_12130</name>
</gene>
<dbReference type="InterPro" id="IPR045617">
    <property type="entry name" value="DUF6445"/>
</dbReference>
<accession>A0A9X1YIC5</accession>
<name>A0A9X1YIC5_9BURK</name>
<evidence type="ECO:0000313" key="1">
    <source>
        <dbReference type="EMBL" id="MCK9686456.1"/>
    </source>
</evidence>
<reference evidence="1" key="1">
    <citation type="submission" date="2021-11" db="EMBL/GenBank/DDBJ databases">
        <title>BS-T2-15 a new species belonging to the Comamonadaceae family isolated from the soil of a French oak forest.</title>
        <authorList>
            <person name="Mieszkin S."/>
            <person name="Alain K."/>
        </authorList>
    </citation>
    <scope>NUCLEOTIDE SEQUENCE</scope>
    <source>
        <strain evidence="1">BS-T2-15</strain>
    </source>
</reference>
<protein>
    <submittedName>
        <fullName evidence="1">DUF6445 family protein</fullName>
    </submittedName>
</protein>
<dbReference type="Pfam" id="PF20043">
    <property type="entry name" value="DUF6445"/>
    <property type="match status" value="1"/>
</dbReference>
<proteinExistence type="predicted"/>
<organism evidence="1 2">
    <name type="scientific">Scleromatobacter humisilvae</name>
    <dbReference type="NCBI Taxonomy" id="2897159"/>
    <lineage>
        <taxon>Bacteria</taxon>
        <taxon>Pseudomonadati</taxon>
        <taxon>Pseudomonadota</taxon>
        <taxon>Betaproteobacteria</taxon>
        <taxon>Burkholderiales</taxon>
        <taxon>Sphaerotilaceae</taxon>
        <taxon>Scleromatobacter</taxon>
    </lineage>
</organism>